<evidence type="ECO:0000256" key="3">
    <source>
        <dbReference type="ARBA" id="ARBA00007658"/>
    </source>
</evidence>
<keyword evidence="7" id="KW-1015">Disulfide bond</keyword>
<dbReference type="EMBL" id="JALJOT010000001">
    <property type="protein sequence ID" value="KAK9918130.1"/>
    <property type="molecule type" value="Genomic_DNA"/>
</dbReference>
<feature type="transmembrane region" description="Helical" evidence="11">
    <location>
        <begin position="30"/>
        <end position="49"/>
    </location>
</feature>
<comment type="catalytic activity">
    <reaction evidence="8">
        <text>N(4)-(alpha-D-Man-(1-&gt;2)-alpha-D-Man-(1-&gt;2)-alpha-D-Man-(1-&gt;3)-[alpha-D-Man-(1-&gt;3)-[alpha-D-Man-(1-&gt;2)-alpha-D-Man-(1-&gt;6)]-alpha-D-Man-(1-&gt;6)]-beta-D-Man-(1-&gt;4)-beta-D-GlcNAc-(1-&gt;4)-beta-D-GlcNAc)-L-asparaginyl-[protein] (N-glucan mannose isomer 8A1,2,3B1,3) + 3 H2O = N(4)-(alpha-D-Man-(1-&gt;3)-[alpha-D-Man-(1-&gt;3)-[alpha-D-Man-(1-&gt;6)]-alpha-D-Man-(1-&gt;6)]-beta-D-Man-(1-&gt;4)-beta-D-GlcNAc-(1-&gt;4)-beta-D-GlcNAc)-L-asparaginyl-[protein] (N-glucan mannose isomer 5A1,2) + 3 beta-D-mannose</text>
        <dbReference type="Rhea" id="RHEA:56028"/>
        <dbReference type="Rhea" id="RHEA-COMP:14358"/>
        <dbReference type="Rhea" id="RHEA-COMP:14367"/>
        <dbReference type="ChEBI" id="CHEBI:15377"/>
        <dbReference type="ChEBI" id="CHEBI:28563"/>
        <dbReference type="ChEBI" id="CHEBI:59087"/>
        <dbReference type="ChEBI" id="CHEBI:60628"/>
        <dbReference type="EC" id="3.2.1.113"/>
    </reaction>
</comment>
<comment type="caution">
    <text evidence="12">The sequence shown here is derived from an EMBL/GenBank/DDBJ whole genome shotgun (WGS) entry which is preliminary data.</text>
</comment>
<keyword evidence="13" id="KW-1185">Reference proteome</keyword>
<dbReference type="InterPro" id="IPR050749">
    <property type="entry name" value="Glycosyl_Hydrolase_47"/>
</dbReference>
<keyword evidence="10" id="KW-0326">Glycosidase</keyword>
<accession>A0ABR2Z394</accession>
<dbReference type="PANTHER" id="PTHR11742:SF55">
    <property type="entry name" value="ENDOPLASMIC RETICULUM MANNOSYL-OLIGOSACCHARIDE 1,2-ALPHA-MANNOSIDASE"/>
    <property type="match status" value="1"/>
</dbReference>
<dbReference type="Proteomes" id="UP001491310">
    <property type="component" value="Unassembled WGS sequence"/>
</dbReference>
<evidence type="ECO:0000256" key="7">
    <source>
        <dbReference type="ARBA" id="ARBA00023157"/>
    </source>
</evidence>
<name>A0ABR2Z394_9CHLO</name>
<keyword evidence="6" id="KW-0106">Calcium</keyword>
<dbReference type="Pfam" id="PF01532">
    <property type="entry name" value="Glyco_hydro_47"/>
    <property type="match status" value="1"/>
</dbReference>
<dbReference type="EC" id="3.2.1.-" evidence="10"/>
<evidence type="ECO:0000256" key="11">
    <source>
        <dbReference type="SAM" id="Phobius"/>
    </source>
</evidence>
<evidence type="ECO:0000256" key="9">
    <source>
        <dbReference type="ARBA" id="ARBA00048605"/>
    </source>
</evidence>
<reference evidence="12 13" key="1">
    <citation type="journal article" date="2024" name="Nat. Commun.">
        <title>Phylogenomics reveals the evolutionary origins of lichenization in chlorophyte algae.</title>
        <authorList>
            <person name="Puginier C."/>
            <person name="Libourel C."/>
            <person name="Otte J."/>
            <person name="Skaloud P."/>
            <person name="Haon M."/>
            <person name="Grisel S."/>
            <person name="Petersen M."/>
            <person name="Berrin J.G."/>
            <person name="Delaux P.M."/>
            <person name="Dal Grande F."/>
            <person name="Keller J."/>
        </authorList>
    </citation>
    <scope>NUCLEOTIDE SEQUENCE [LARGE SCALE GENOMIC DNA]</scope>
    <source>
        <strain evidence="12 13">SAG 216-7</strain>
    </source>
</reference>
<protein>
    <recommendedName>
        <fullName evidence="10">alpha-1,2-Mannosidase</fullName>
        <ecNumber evidence="10">3.2.1.-</ecNumber>
    </recommendedName>
</protein>
<comment type="catalytic activity">
    <reaction evidence="9">
        <text>N(4)-(alpha-D-Man-(1-&gt;2)-alpha-D-Man-(1-&gt;2)-alpha-D-Man-(1-&gt;3)-[alpha-D-Man-(1-&gt;2)-alpha-D-Man-(1-&gt;3)-[alpha-D-Man-(1-&gt;2)-alpha-D-Man-(1-&gt;6)]-alpha-D-Man-(1-&gt;6)]-beta-D-Man-(1-&gt;4)-beta-D-GlcNAc-(1-&gt;4)-beta-D-GlcNAc)-L-asparaginyl-[protein] (N-glucan mannose isomer 9A1,2,3B1,2,3) + 4 H2O = N(4)-(alpha-D-Man-(1-&gt;3)-[alpha-D-Man-(1-&gt;3)-[alpha-D-Man-(1-&gt;6)]-alpha-D-Man-(1-&gt;6)]-beta-D-Man-(1-&gt;4)-beta-D-GlcNAc-(1-&gt;4)-beta-D-GlcNAc)-L-asparaginyl-[protein] (N-glucan mannose isomer 5A1,2) + 4 beta-D-mannose</text>
        <dbReference type="Rhea" id="RHEA:56008"/>
        <dbReference type="Rhea" id="RHEA-COMP:14356"/>
        <dbReference type="Rhea" id="RHEA-COMP:14367"/>
        <dbReference type="ChEBI" id="CHEBI:15377"/>
        <dbReference type="ChEBI" id="CHEBI:28563"/>
        <dbReference type="ChEBI" id="CHEBI:59087"/>
        <dbReference type="ChEBI" id="CHEBI:139493"/>
        <dbReference type="EC" id="3.2.1.113"/>
    </reaction>
</comment>
<keyword evidence="11" id="KW-1133">Transmembrane helix</keyword>
<dbReference type="InterPro" id="IPR036026">
    <property type="entry name" value="Seven-hairpin_glycosidases"/>
</dbReference>
<dbReference type="PANTHER" id="PTHR11742">
    <property type="entry name" value="MANNOSYL-OLIGOSACCHARIDE ALPHA-1,2-MANNOSIDASE-RELATED"/>
    <property type="match status" value="1"/>
</dbReference>
<evidence type="ECO:0000256" key="2">
    <source>
        <dbReference type="ARBA" id="ARBA00004922"/>
    </source>
</evidence>
<gene>
    <name evidence="12" type="ORF">WJX75_001492</name>
</gene>
<evidence type="ECO:0000256" key="5">
    <source>
        <dbReference type="ARBA" id="ARBA00022801"/>
    </source>
</evidence>
<keyword evidence="5 10" id="KW-0378">Hydrolase</keyword>
<comment type="cofactor">
    <cofactor evidence="1">
        <name>Ca(2+)</name>
        <dbReference type="ChEBI" id="CHEBI:29108"/>
    </cofactor>
</comment>
<comment type="similarity">
    <text evidence="3 10">Belongs to the glycosyl hydrolase 47 family.</text>
</comment>
<organism evidence="12 13">
    <name type="scientific">Coccomyxa subellipsoidea</name>
    <dbReference type="NCBI Taxonomy" id="248742"/>
    <lineage>
        <taxon>Eukaryota</taxon>
        <taxon>Viridiplantae</taxon>
        <taxon>Chlorophyta</taxon>
        <taxon>core chlorophytes</taxon>
        <taxon>Trebouxiophyceae</taxon>
        <taxon>Trebouxiophyceae incertae sedis</taxon>
        <taxon>Coccomyxaceae</taxon>
        <taxon>Coccomyxa</taxon>
    </lineage>
</organism>
<keyword evidence="11" id="KW-0812">Transmembrane</keyword>
<evidence type="ECO:0000313" key="12">
    <source>
        <dbReference type="EMBL" id="KAK9918130.1"/>
    </source>
</evidence>
<evidence type="ECO:0000256" key="10">
    <source>
        <dbReference type="RuleBase" id="RU361193"/>
    </source>
</evidence>
<evidence type="ECO:0000256" key="8">
    <source>
        <dbReference type="ARBA" id="ARBA00047669"/>
    </source>
</evidence>
<evidence type="ECO:0000313" key="13">
    <source>
        <dbReference type="Proteomes" id="UP001491310"/>
    </source>
</evidence>
<dbReference type="SUPFAM" id="SSF48225">
    <property type="entry name" value="Seven-hairpin glycosidases"/>
    <property type="match status" value="1"/>
</dbReference>
<dbReference type="InterPro" id="IPR012341">
    <property type="entry name" value="6hp_glycosidase-like_sf"/>
</dbReference>
<evidence type="ECO:0000256" key="4">
    <source>
        <dbReference type="ARBA" id="ARBA00022723"/>
    </source>
</evidence>
<keyword evidence="11" id="KW-0472">Membrane</keyword>
<evidence type="ECO:0000256" key="1">
    <source>
        <dbReference type="ARBA" id="ARBA00001913"/>
    </source>
</evidence>
<dbReference type="PRINTS" id="PR00747">
    <property type="entry name" value="GLYHDRLASE47"/>
</dbReference>
<dbReference type="Gene3D" id="1.50.10.10">
    <property type="match status" value="1"/>
</dbReference>
<comment type="pathway">
    <text evidence="2">Protein modification; protein glycosylation.</text>
</comment>
<evidence type="ECO:0000256" key="6">
    <source>
        <dbReference type="ARBA" id="ARBA00022837"/>
    </source>
</evidence>
<keyword evidence="4" id="KW-0479">Metal-binding</keyword>
<dbReference type="InterPro" id="IPR001382">
    <property type="entry name" value="Glyco_hydro_47"/>
</dbReference>
<proteinExistence type="inferred from homology"/>
<sequence length="612" mass="68293">MIAMRFADEIIERPGTGSKNKGDRIPRTRWLVLFISLILIWAYLFHYAGHSISNKRRSTGAHAHHSKPQMHIKVSVSNSSSLQARIVGALQSQKQVAVGQTLSQISTGRKGLPGETVGGAKVPDVGPGWGWYSGAGKEGTRDTALWAKRQKEVLEAAKHSWRAYESYAWGMDELTPLTKGGSDNFGGLGATLIDSLDTLHMMGLYTDFRRARDWVANQLDLQHDARLSLFEVTIRIVGGLLAAFDACGEAVFLAKADELASKMLDNFKSTEQGKHTLLPVNEVFLNPHSLETIRAKANMPETVSLAEFGSFTLEWHALSVRTGKPEYGLLADKILNGLNQRYPKQAFLPIWFNKYTGKYNPGNTYTVGGLADSYYEYLLKVWLLRGRRGDVYRSMWERAMDEVLDRLLQVSSDGLSYVGHISVAKKAGSQGTFKPKMDHLACYLPGNLALGVGEGAVRGAKAQLYASVAANLTYTCWQMYERMATGLAPEAVTFNPVLGMTVEKDSSKNQLRPETVESLYYMWRLTGERKYRDWGWAIFQAFQKHSKGKIGYHSISDVMKVPPRAEDKMESFWLAETLKYFWLLFGKPDALALDKYVLNTEAHPLLIKVAAA</sequence>